<dbReference type="PROSITE" id="PS00041">
    <property type="entry name" value="HTH_ARAC_FAMILY_1"/>
    <property type="match status" value="1"/>
</dbReference>
<evidence type="ECO:0000313" key="5">
    <source>
        <dbReference type="EMBL" id="KRG64282.1"/>
    </source>
</evidence>
<dbReference type="SMART" id="SM00342">
    <property type="entry name" value="HTH_ARAC"/>
    <property type="match status" value="1"/>
</dbReference>
<proteinExistence type="predicted"/>
<dbReference type="PANTHER" id="PTHR43280:SF2">
    <property type="entry name" value="HTH-TYPE TRANSCRIPTIONAL REGULATOR EXSA"/>
    <property type="match status" value="1"/>
</dbReference>
<dbReference type="OrthoDB" id="6283866at2"/>
<dbReference type="STRING" id="405444.ABB26_08905"/>
<reference evidence="5 6" key="1">
    <citation type="submission" date="2015-05" db="EMBL/GenBank/DDBJ databases">
        <title>Genome sequencing and analysis of members of genus Stenotrophomonas.</title>
        <authorList>
            <person name="Patil P.P."/>
            <person name="Midha S."/>
            <person name="Patil P.B."/>
        </authorList>
    </citation>
    <scope>NUCLEOTIDE SEQUENCE [LARGE SCALE GENOMIC DNA]</scope>
    <source>
        <strain evidence="5 6">DSM 18929</strain>
    </source>
</reference>
<dbReference type="InterPro" id="IPR018062">
    <property type="entry name" value="HTH_AraC-typ_CS"/>
</dbReference>
<evidence type="ECO:0000313" key="6">
    <source>
        <dbReference type="Proteomes" id="UP000050864"/>
    </source>
</evidence>
<dbReference type="SUPFAM" id="SSF46689">
    <property type="entry name" value="Homeodomain-like"/>
    <property type="match status" value="1"/>
</dbReference>
<dbReference type="Gene3D" id="1.10.10.60">
    <property type="entry name" value="Homeodomain-like"/>
    <property type="match status" value="1"/>
</dbReference>
<dbReference type="Pfam" id="PF12833">
    <property type="entry name" value="HTH_18"/>
    <property type="match status" value="1"/>
</dbReference>
<evidence type="ECO:0000256" key="1">
    <source>
        <dbReference type="ARBA" id="ARBA00023015"/>
    </source>
</evidence>
<organism evidence="5 6">
    <name type="scientific">Stenotrophomonas humi</name>
    <dbReference type="NCBI Taxonomy" id="405444"/>
    <lineage>
        <taxon>Bacteria</taxon>
        <taxon>Pseudomonadati</taxon>
        <taxon>Pseudomonadota</taxon>
        <taxon>Gammaproteobacteria</taxon>
        <taxon>Lysobacterales</taxon>
        <taxon>Lysobacteraceae</taxon>
        <taxon>Stenotrophomonas</taxon>
    </lineage>
</organism>
<dbReference type="Proteomes" id="UP000050864">
    <property type="component" value="Unassembled WGS sequence"/>
</dbReference>
<dbReference type="InterPro" id="IPR009057">
    <property type="entry name" value="Homeodomain-like_sf"/>
</dbReference>
<name>A0A0R0CCR9_9GAMM</name>
<gene>
    <name evidence="5" type="ORF">ABB26_08905</name>
</gene>
<keyword evidence="2" id="KW-0238">DNA-binding</keyword>
<dbReference type="PANTHER" id="PTHR43280">
    <property type="entry name" value="ARAC-FAMILY TRANSCRIPTIONAL REGULATOR"/>
    <property type="match status" value="1"/>
</dbReference>
<keyword evidence="6" id="KW-1185">Reference proteome</keyword>
<sequence>MRSQLRSVDVLARLGGGHLAQLRVIEAKVLLRQPQPKPLEIMAEEAGFQSMSTFHSAFKKLEGITPAAFRATRADS</sequence>
<evidence type="ECO:0000256" key="2">
    <source>
        <dbReference type="ARBA" id="ARBA00023125"/>
    </source>
</evidence>
<protein>
    <recommendedName>
        <fullName evidence="4">HTH araC/xylS-type domain-containing protein</fullName>
    </recommendedName>
</protein>
<dbReference type="PROSITE" id="PS01124">
    <property type="entry name" value="HTH_ARAC_FAMILY_2"/>
    <property type="match status" value="1"/>
</dbReference>
<accession>A0A0R0CCR9</accession>
<evidence type="ECO:0000259" key="4">
    <source>
        <dbReference type="PROSITE" id="PS01124"/>
    </source>
</evidence>
<dbReference type="InterPro" id="IPR018060">
    <property type="entry name" value="HTH_AraC"/>
</dbReference>
<dbReference type="EMBL" id="LDJI01000015">
    <property type="protein sequence ID" value="KRG64282.1"/>
    <property type="molecule type" value="Genomic_DNA"/>
</dbReference>
<keyword evidence="3" id="KW-0804">Transcription</keyword>
<feature type="domain" description="HTH araC/xylS-type" evidence="4">
    <location>
        <begin position="19"/>
        <end position="72"/>
    </location>
</feature>
<dbReference type="AlphaFoldDB" id="A0A0R0CCR9"/>
<comment type="caution">
    <text evidence="5">The sequence shown here is derived from an EMBL/GenBank/DDBJ whole genome shotgun (WGS) entry which is preliminary data.</text>
</comment>
<keyword evidence="1" id="KW-0805">Transcription regulation</keyword>
<dbReference type="GO" id="GO:0043565">
    <property type="term" value="F:sequence-specific DNA binding"/>
    <property type="evidence" value="ECO:0007669"/>
    <property type="project" value="InterPro"/>
</dbReference>
<evidence type="ECO:0000256" key="3">
    <source>
        <dbReference type="ARBA" id="ARBA00023163"/>
    </source>
</evidence>
<dbReference type="PATRIC" id="fig|405444.3.peg.789"/>
<dbReference type="GO" id="GO:0003700">
    <property type="term" value="F:DNA-binding transcription factor activity"/>
    <property type="evidence" value="ECO:0007669"/>
    <property type="project" value="InterPro"/>
</dbReference>